<keyword evidence="2" id="KW-0472">Membrane</keyword>
<dbReference type="AlphaFoldDB" id="A0A6G2BCV3"/>
<dbReference type="Pfam" id="PF19747">
    <property type="entry name" value="DUF6234"/>
    <property type="match status" value="1"/>
</dbReference>
<feature type="domain" description="DUF6234" evidence="3">
    <location>
        <begin position="25"/>
        <end position="156"/>
    </location>
</feature>
<feature type="transmembrane region" description="Helical" evidence="2">
    <location>
        <begin position="74"/>
        <end position="95"/>
    </location>
</feature>
<evidence type="ECO:0000313" key="4">
    <source>
        <dbReference type="EMBL" id="MTE19732.1"/>
    </source>
</evidence>
<evidence type="ECO:0000256" key="1">
    <source>
        <dbReference type="SAM" id="MobiDB-lite"/>
    </source>
</evidence>
<feature type="region of interest" description="Disordered" evidence="1">
    <location>
        <begin position="124"/>
        <end position="161"/>
    </location>
</feature>
<sequence>MSPVLSTSGTSGASGTSGGARGDAVSGVLVGFVLLLAEVAGALVVMVGLGLRNWTDAGGHREGGGPGEPPPMDWVPVLWCGGFALAVLALAVVFLRAGRPGVGAVQLLVFAAALTATVLTWHGEHERAHPDPPPASPYRDDPGGRPCLSGGDSRECLDGGG</sequence>
<name>A0A6G2BCV3_9ACTN</name>
<evidence type="ECO:0000313" key="5">
    <source>
        <dbReference type="Proteomes" id="UP000473014"/>
    </source>
</evidence>
<comment type="caution">
    <text evidence="4">The sequence shown here is derived from an EMBL/GenBank/DDBJ whole genome shotgun (WGS) entry which is preliminary data.</text>
</comment>
<evidence type="ECO:0000259" key="3">
    <source>
        <dbReference type="Pfam" id="PF19747"/>
    </source>
</evidence>
<dbReference type="EMBL" id="WIXO01000001">
    <property type="protein sequence ID" value="MTE19732.1"/>
    <property type="molecule type" value="Genomic_DNA"/>
</dbReference>
<dbReference type="Proteomes" id="UP000473014">
    <property type="component" value="Unassembled WGS sequence"/>
</dbReference>
<feature type="region of interest" description="Disordered" evidence="1">
    <location>
        <begin position="1"/>
        <end position="21"/>
    </location>
</feature>
<accession>A0A6G2BCV3</accession>
<gene>
    <name evidence="4" type="ORF">F0L17_11470</name>
</gene>
<reference evidence="4 5" key="1">
    <citation type="submission" date="2019-11" db="EMBL/GenBank/DDBJ databases">
        <authorList>
            <person name="Yuan L."/>
        </authorList>
    </citation>
    <scope>NUCLEOTIDE SEQUENCE [LARGE SCALE GENOMIC DNA]</scope>
    <source>
        <strain evidence="4 5">TRM43335</strain>
    </source>
</reference>
<feature type="transmembrane region" description="Helical" evidence="2">
    <location>
        <begin position="102"/>
        <end position="122"/>
    </location>
</feature>
<feature type="compositionally biased region" description="Low complexity" evidence="1">
    <location>
        <begin position="1"/>
        <end position="14"/>
    </location>
</feature>
<dbReference type="OrthoDB" id="4222185at2"/>
<keyword evidence="2" id="KW-0812">Transmembrane</keyword>
<proteinExistence type="predicted"/>
<dbReference type="InterPro" id="IPR046201">
    <property type="entry name" value="DUF6234"/>
</dbReference>
<organism evidence="4 5">
    <name type="scientific">Streptomyces taklimakanensis</name>
    <dbReference type="NCBI Taxonomy" id="2569853"/>
    <lineage>
        <taxon>Bacteria</taxon>
        <taxon>Bacillati</taxon>
        <taxon>Actinomycetota</taxon>
        <taxon>Actinomycetes</taxon>
        <taxon>Kitasatosporales</taxon>
        <taxon>Streptomycetaceae</taxon>
        <taxon>Streptomyces</taxon>
    </lineage>
</organism>
<keyword evidence="5" id="KW-1185">Reference proteome</keyword>
<protein>
    <recommendedName>
        <fullName evidence="3">DUF6234 domain-containing protein</fullName>
    </recommendedName>
</protein>
<dbReference type="RefSeq" id="WP_155071006.1">
    <property type="nucleotide sequence ID" value="NZ_WIXO01000001.1"/>
</dbReference>
<keyword evidence="2" id="KW-1133">Transmembrane helix</keyword>
<feature type="transmembrane region" description="Helical" evidence="2">
    <location>
        <begin position="28"/>
        <end position="54"/>
    </location>
</feature>
<feature type="compositionally biased region" description="Basic and acidic residues" evidence="1">
    <location>
        <begin position="152"/>
        <end position="161"/>
    </location>
</feature>
<evidence type="ECO:0000256" key="2">
    <source>
        <dbReference type="SAM" id="Phobius"/>
    </source>
</evidence>